<protein>
    <submittedName>
        <fullName evidence="1">Uncharacterized protein</fullName>
    </submittedName>
</protein>
<gene>
    <name evidence="1" type="ORF">IC795_00745</name>
</gene>
<sequence>MATKISLECPFDEYIWRWATLTPTENLNKPSIYFGCLKALVNNEGKKPSSEEVFHELQAIQKDLSEELGRVTMARTRERNIFRNSSQYWKMSGLLLDTSHGIKTSDLAKAYVNNEITKFDYASYLIKTLTLPNRFITDDSVVDIWKKHKLEFKPLEELLKIILELSAYNLDQAFISNMEWLCCTKLFLRASSAI</sequence>
<dbReference type="REBASE" id="444835">
    <property type="entry name" value="AseAS52ORF765P"/>
</dbReference>
<dbReference type="AlphaFoldDB" id="A0A7H2Q1D6"/>
<name>A0A7H2Q1D6_9GAMM</name>
<reference evidence="2" key="1">
    <citation type="submission" date="2020-09" db="EMBL/GenBank/DDBJ databases">
        <title>Clinical and molecular characterization of Acinetobacter seifertii in Taiwan.</title>
        <authorList>
            <person name="Li L.-H."/>
            <person name="Yang Y.-S."/>
            <person name="Sun J.-R."/>
            <person name="Huang T.-W."/>
            <person name="Huang W.-C."/>
            <person name="Wang Y.-C."/>
            <person name="Kuo T.-H."/>
            <person name="Kuo S.-C."/>
            <person name="Chen T.-L."/>
        </authorList>
    </citation>
    <scope>NUCLEOTIDE SEQUENCE [LARGE SCALE GENOMIC DNA]</scope>
    <source>
        <strain evidence="2">AS72</strain>
    </source>
</reference>
<evidence type="ECO:0000313" key="2">
    <source>
        <dbReference type="Proteomes" id="UP000516745"/>
    </source>
</evidence>
<evidence type="ECO:0000313" key="1">
    <source>
        <dbReference type="EMBL" id="QNX08919.1"/>
    </source>
</evidence>
<dbReference type="Proteomes" id="UP000516745">
    <property type="component" value="Chromosome"/>
</dbReference>
<organism evidence="1 2">
    <name type="scientific">Acinetobacter seifertii</name>
    <dbReference type="NCBI Taxonomy" id="1530123"/>
    <lineage>
        <taxon>Bacteria</taxon>
        <taxon>Pseudomonadati</taxon>
        <taxon>Pseudomonadota</taxon>
        <taxon>Gammaproteobacteria</taxon>
        <taxon>Moraxellales</taxon>
        <taxon>Moraxellaceae</taxon>
        <taxon>Acinetobacter</taxon>
        <taxon>Acinetobacter calcoaceticus/baumannii complex</taxon>
    </lineage>
</organism>
<reference evidence="1 2" key="2">
    <citation type="submission" date="2020-09" db="EMBL/GenBank/DDBJ databases">
        <authorList>
            <person name="Chen F.-J."/>
            <person name="Lee Y.-T."/>
        </authorList>
    </citation>
    <scope>NUCLEOTIDE SEQUENCE [LARGE SCALE GENOMIC DNA]</scope>
    <source>
        <strain evidence="1 2">AS72</strain>
    </source>
</reference>
<dbReference type="REBASE" id="444832">
    <property type="entry name" value="AseAS72ORF735P"/>
</dbReference>
<accession>A0A7H2Q1D6</accession>
<proteinExistence type="predicted"/>
<dbReference type="EMBL" id="CP061565">
    <property type="protein sequence ID" value="QNX08919.1"/>
    <property type="molecule type" value="Genomic_DNA"/>
</dbReference>